<accession>A0A8S5P1V3</accession>
<dbReference type="EMBL" id="BK015301">
    <property type="protein sequence ID" value="DAE00443.1"/>
    <property type="molecule type" value="Genomic_DNA"/>
</dbReference>
<evidence type="ECO:0000313" key="1">
    <source>
        <dbReference type="EMBL" id="DAE00443.1"/>
    </source>
</evidence>
<name>A0A8S5P1V3_9CAUD</name>
<organism evidence="1">
    <name type="scientific">Myoviridae sp. ctLnO19</name>
    <dbReference type="NCBI Taxonomy" id="2825085"/>
    <lineage>
        <taxon>Viruses</taxon>
        <taxon>Duplodnaviria</taxon>
        <taxon>Heunggongvirae</taxon>
        <taxon>Uroviricota</taxon>
        <taxon>Caudoviricetes</taxon>
    </lineage>
</organism>
<reference evidence="1" key="1">
    <citation type="journal article" date="2021" name="Proc. Natl. Acad. Sci. U.S.A.">
        <title>A Catalog of Tens of Thousands of Viruses from Human Metagenomes Reveals Hidden Associations with Chronic Diseases.</title>
        <authorList>
            <person name="Tisza M.J."/>
            <person name="Buck C.B."/>
        </authorList>
    </citation>
    <scope>NUCLEOTIDE SEQUENCE</scope>
    <source>
        <strain evidence="1">CtLnO19</strain>
    </source>
</reference>
<proteinExistence type="predicted"/>
<sequence length="137" mass="16049">MCIIEKILTKVYTISDAFLGEKKLELVEPDVINRIDFHTKIGNNLKIIVVKKQYIYRRKKKSLFRKQKKINCVYEVYAEFSENMPKLLSDILTEKLVLPQLLNSLISEEKQVNSAVSAFLDIKLKQFNKVMKNPRKS</sequence>
<protein>
    <submittedName>
        <fullName evidence="1">Uncharacterized protein</fullName>
    </submittedName>
</protein>